<keyword evidence="3" id="KW-1185">Reference proteome</keyword>
<dbReference type="AlphaFoldDB" id="A0AAD7NZX3"/>
<feature type="region of interest" description="Disordered" evidence="1">
    <location>
        <begin position="109"/>
        <end position="145"/>
    </location>
</feature>
<evidence type="ECO:0008006" key="4">
    <source>
        <dbReference type="Google" id="ProtNLM"/>
    </source>
</evidence>
<dbReference type="EMBL" id="JARJLG010000004">
    <property type="protein sequence ID" value="KAJ7781901.1"/>
    <property type="molecule type" value="Genomic_DNA"/>
</dbReference>
<gene>
    <name evidence="2" type="ORF">DFH07DRAFT_728602</name>
</gene>
<name>A0AAD7NZX3_9AGAR</name>
<evidence type="ECO:0000313" key="2">
    <source>
        <dbReference type="EMBL" id="KAJ7781901.1"/>
    </source>
</evidence>
<reference evidence="2" key="1">
    <citation type="submission" date="2023-03" db="EMBL/GenBank/DDBJ databases">
        <title>Massive genome expansion in bonnet fungi (Mycena s.s.) driven by repeated elements and novel gene families across ecological guilds.</title>
        <authorList>
            <consortium name="Lawrence Berkeley National Laboratory"/>
            <person name="Harder C.B."/>
            <person name="Miyauchi S."/>
            <person name="Viragh M."/>
            <person name="Kuo A."/>
            <person name="Thoen E."/>
            <person name="Andreopoulos B."/>
            <person name="Lu D."/>
            <person name="Skrede I."/>
            <person name="Drula E."/>
            <person name="Henrissat B."/>
            <person name="Morin E."/>
            <person name="Kohler A."/>
            <person name="Barry K."/>
            <person name="LaButti K."/>
            <person name="Morin E."/>
            <person name="Salamov A."/>
            <person name="Lipzen A."/>
            <person name="Mereny Z."/>
            <person name="Hegedus B."/>
            <person name="Baldrian P."/>
            <person name="Stursova M."/>
            <person name="Weitz H."/>
            <person name="Taylor A."/>
            <person name="Grigoriev I.V."/>
            <person name="Nagy L.G."/>
            <person name="Martin F."/>
            <person name="Kauserud H."/>
        </authorList>
    </citation>
    <scope>NUCLEOTIDE SEQUENCE</scope>
    <source>
        <strain evidence="2">CBHHK188m</strain>
    </source>
</reference>
<accession>A0AAD7NZX3</accession>
<sequence length="206" mass="22851">MSLLLLILFQKQNPDPLVVYDMFSYPGHTTTDPPFIQLAKRILSNLASCEHLFSVFGNTLTKLRNRLGTRTLSNMAELKMLICDEHIRSGESKDRLKRKFGQDLASDATESLAVTPVPERSVPRSESPVLESEEPAIDPSASREDGEFASMAAEMEQMLQLDEDPADLLSLPGENTHISVEIADLFNFSNTDWGSIASRHCPSELG</sequence>
<evidence type="ECO:0000256" key="1">
    <source>
        <dbReference type="SAM" id="MobiDB-lite"/>
    </source>
</evidence>
<proteinExistence type="predicted"/>
<protein>
    <recommendedName>
        <fullName evidence="4">HAT C-terminal dimerisation domain-containing protein</fullName>
    </recommendedName>
</protein>
<evidence type="ECO:0000313" key="3">
    <source>
        <dbReference type="Proteomes" id="UP001215280"/>
    </source>
</evidence>
<organism evidence="2 3">
    <name type="scientific">Mycena maculata</name>
    <dbReference type="NCBI Taxonomy" id="230809"/>
    <lineage>
        <taxon>Eukaryota</taxon>
        <taxon>Fungi</taxon>
        <taxon>Dikarya</taxon>
        <taxon>Basidiomycota</taxon>
        <taxon>Agaricomycotina</taxon>
        <taxon>Agaricomycetes</taxon>
        <taxon>Agaricomycetidae</taxon>
        <taxon>Agaricales</taxon>
        <taxon>Marasmiineae</taxon>
        <taxon>Mycenaceae</taxon>
        <taxon>Mycena</taxon>
    </lineage>
</organism>
<comment type="caution">
    <text evidence="2">The sequence shown here is derived from an EMBL/GenBank/DDBJ whole genome shotgun (WGS) entry which is preliminary data.</text>
</comment>
<dbReference type="Proteomes" id="UP001215280">
    <property type="component" value="Unassembled WGS sequence"/>
</dbReference>
<dbReference type="InterPro" id="IPR012337">
    <property type="entry name" value="RNaseH-like_sf"/>
</dbReference>
<dbReference type="SUPFAM" id="SSF53098">
    <property type="entry name" value="Ribonuclease H-like"/>
    <property type="match status" value="1"/>
</dbReference>